<keyword evidence="3" id="KW-1185">Reference proteome</keyword>
<dbReference type="RefSeq" id="WP_230607812.1">
    <property type="nucleotide sequence ID" value="NZ_JAJNAG010000002.1"/>
</dbReference>
<reference evidence="2" key="1">
    <citation type="submission" date="2021-11" db="EMBL/GenBank/DDBJ databases">
        <title>Jinshanibacter sp. isolated from one year old Eriocheir sinensis.</title>
        <authorList>
            <person name="Li J.-Y."/>
            <person name="He W."/>
            <person name="Gao T.-H."/>
        </authorList>
    </citation>
    <scope>NUCLEOTIDE SEQUENCE</scope>
    <source>
        <strain evidence="2">LJY008</strain>
    </source>
</reference>
<organism evidence="2 3">
    <name type="scientific">Limnobaculum eriocheiris</name>
    <dbReference type="NCBI Taxonomy" id="2897391"/>
    <lineage>
        <taxon>Bacteria</taxon>
        <taxon>Pseudomonadati</taxon>
        <taxon>Pseudomonadota</taxon>
        <taxon>Gammaproteobacteria</taxon>
        <taxon>Enterobacterales</taxon>
        <taxon>Budviciaceae</taxon>
        <taxon>Limnobaculum</taxon>
    </lineage>
</organism>
<gene>
    <name evidence="2" type="ORF">LPW36_01930</name>
</gene>
<dbReference type="Pfam" id="PF18352">
    <property type="entry name" value="Gp138_N"/>
    <property type="match status" value="1"/>
</dbReference>
<dbReference type="InterPro" id="IPR044033">
    <property type="entry name" value="GpV-like_apex"/>
</dbReference>
<dbReference type="Pfam" id="PF18946">
    <property type="entry name" value="Apex"/>
    <property type="match status" value="1"/>
</dbReference>
<dbReference type="InterPro" id="IPR041599">
    <property type="entry name" value="Gp138_N"/>
</dbReference>
<accession>A0A9X1SIV0</accession>
<dbReference type="InterPro" id="IPR037026">
    <property type="entry name" value="Vgr_OB-fold_dom_sf"/>
</dbReference>
<sequence length="224" mass="23920">MSEQAKPSRDPANDGSMVGMLQQVFDKLLQKIDDMLPAVVMSYDRDSNMATVHPLVSVVTTEGEPVSRAQLTSVPAMQFGGGGFVLNFPLKAGDLGWIKANDRDISLYLQSFGESMPNTKRKHSFEDGVFIPNVLRDFIINAEDKENAVLQSLDGSVRISLFPDKIKLTAATVEVDGNFKVTGTSELAGQVTATAGATIAGIEFRTHKHTGVDTGTGTSGGPTS</sequence>
<feature type="domain" description="Phage protein Gp138 N-terminal" evidence="1">
    <location>
        <begin position="36"/>
        <end position="132"/>
    </location>
</feature>
<dbReference type="AlphaFoldDB" id="A0A9X1SIV0"/>
<name>A0A9X1SIV0_9GAMM</name>
<protein>
    <recommendedName>
        <fullName evidence="1">Phage protein Gp138 N-terminal domain-containing protein</fullName>
    </recommendedName>
</protein>
<dbReference type="EMBL" id="JAJNAG010000002">
    <property type="protein sequence ID" value="MCD1124803.1"/>
    <property type="molecule type" value="Genomic_DNA"/>
</dbReference>
<evidence type="ECO:0000313" key="3">
    <source>
        <dbReference type="Proteomes" id="UP001139171"/>
    </source>
</evidence>
<dbReference type="Proteomes" id="UP001139171">
    <property type="component" value="Unassembled WGS sequence"/>
</dbReference>
<dbReference type="Gene3D" id="2.40.50.230">
    <property type="entry name" value="Gp5 N-terminal domain"/>
    <property type="match status" value="1"/>
</dbReference>
<comment type="caution">
    <text evidence="2">The sequence shown here is derived from an EMBL/GenBank/DDBJ whole genome shotgun (WGS) entry which is preliminary data.</text>
</comment>
<proteinExistence type="predicted"/>
<evidence type="ECO:0000259" key="1">
    <source>
        <dbReference type="Pfam" id="PF18352"/>
    </source>
</evidence>
<dbReference type="Gene3D" id="6.20.170.10">
    <property type="match status" value="1"/>
</dbReference>
<evidence type="ECO:0000313" key="2">
    <source>
        <dbReference type="EMBL" id="MCD1124803.1"/>
    </source>
</evidence>